<evidence type="ECO:0000256" key="5">
    <source>
        <dbReference type="ARBA" id="ARBA00022839"/>
    </source>
</evidence>
<dbReference type="GO" id="GO:0010629">
    <property type="term" value="P:negative regulation of gene expression"/>
    <property type="evidence" value="ECO:0007669"/>
    <property type="project" value="UniProtKB-ARBA"/>
</dbReference>
<evidence type="ECO:0000313" key="10">
    <source>
        <dbReference type="Proteomes" id="UP001213000"/>
    </source>
</evidence>
<name>A0AAD5VVI1_9AGAR</name>
<comment type="caution">
    <text evidence="9">The sequence shown here is derived from an EMBL/GenBank/DDBJ whole genome shotgun (WGS) entry which is preliminary data.</text>
</comment>
<dbReference type="AlphaFoldDB" id="A0AAD5VVI1"/>
<keyword evidence="3" id="KW-0540">Nuclease</keyword>
<dbReference type="InterPro" id="IPR012337">
    <property type="entry name" value="RNaseH-like_sf"/>
</dbReference>
<proteinExistence type="inferred from homology"/>
<dbReference type="FunFam" id="3.30.420.10:FF:000031">
    <property type="entry name" value="RNA exonuclease 1"/>
    <property type="match status" value="1"/>
</dbReference>
<comment type="subcellular location">
    <subcellularLocation>
        <location evidence="1">Nucleus</location>
    </subcellularLocation>
</comment>
<evidence type="ECO:0000259" key="8">
    <source>
        <dbReference type="SMART" id="SM00479"/>
    </source>
</evidence>
<dbReference type="GO" id="GO:0005634">
    <property type="term" value="C:nucleus"/>
    <property type="evidence" value="ECO:0007669"/>
    <property type="project" value="UniProtKB-SubCell"/>
</dbReference>
<keyword evidence="5" id="KW-0269">Exonuclease</keyword>
<evidence type="ECO:0000256" key="3">
    <source>
        <dbReference type="ARBA" id="ARBA00022722"/>
    </source>
</evidence>
<organism evidence="9 10">
    <name type="scientific">Leucocoprinus birnbaumii</name>
    <dbReference type="NCBI Taxonomy" id="56174"/>
    <lineage>
        <taxon>Eukaryota</taxon>
        <taxon>Fungi</taxon>
        <taxon>Dikarya</taxon>
        <taxon>Basidiomycota</taxon>
        <taxon>Agaricomycotina</taxon>
        <taxon>Agaricomycetes</taxon>
        <taxon>Agaricomycetidae</taxon>
        <taxon>Agaricales</taxon>
        <taxon>Agaricineae</taxon>
        <taxon>Agaricaceae</taxon>
        <taxon>Leucocoprinus</taxon>
    </lineage>
</organism>
<protein>
    <recommendedName>
        <fullName evidence="8">Exonuclease domain-containing protein</fullName>
    </recommendedName>
</protein>
<dbReference type="EMBL" id="JANIEX010000489">
    <property type="protein sequence ID" value="KAJ3566419.1"/>
    <property type="molecule type" value="Genomic_DNA"/>
</dbReference>
<evidence type="ECO:0000256" key="7">
    <source>
        <dbReference type="SAM" id="MobiDB-lite"/>
    </source>
</evidence>
<dbReference type="Gene3D" id="3.30.420.10">
    <property type="entry name" value="Ribonuclease H-like superfamily/Ribonuclease H"/>
    <property type="match status" value="1"/>
</dbReference>
<feature type="region of interest" description="Disordered" evidence="7">
    <location>
        <begin position="350"/>
        <end position="372"/>
    </location>
</feature>
<keyword evidence="6" id="KW-0539">Nucleus</keyword>
<feature type="domain" description="Exonuclease" evidence="8">
    <location>
        <begin position="187"/>
        <end position="350"/>
    </location>
</feature>
<dbReference type="PANTHER" id="PTHR12801:SF115">
    <property type="entry name" value="FI18136P1-RELATED"/>
    <property type="match status" value="1"/>
</dbReference>
<dbReference type="InterPro" id="IPR036397">
    <property type="entry name" value="RNaseH_sf"/>
</dbReference>
<sequence>MLKTLYEHFVVLYNSISPLSPSLAADHALKQEEEVYKKSSKLTYRNAVIQCVAAIKRRTTPTSLSHSSVGTEDDVKERAEKAKSLQALVLDRKRLEPLIMTRDDMEKWGVCRTGSDTECLYHWGKPRTTKVGGEKVRVYTCCSRPVAEGEGCVHGRHVFYEASTDDLHSRHAFSLLRPPLNPDKALEIAAMDCEMIYTTGGFRVARVSVIDGKGKEVFDELIKMDEDVHVIDYNTRFSGVTEANHSKATLPLASIRKSLDAFINSETILVGHALDNDLKTMRIVHHRCVDTAILFPHRAGPPYRRALKDLVREKLGKMIQTGDASVGHSSAEDAAASLDLVRWFILNESSKTKSATSTSKSDSIPSTSKQQS</sequence>
<evidence type="ECO:0000256" key="6">
    <source>
        <dbReference type="ARBA" id="ARBA00023242"/>
    </source>
</evidence>
<dbReference type="GO" id="GO:0003676">
    <property type="term" value="F:nucleic acid binding"/>
    <property type="evidence" value="ECO:0007669"/>
    <property type="project" value="InterPro"/>
</dbReference>
<dbReference type="InterPro" id="IPR013520">
    <property type="entry name" value="Ribonucl_H"/>
</dbReference>
<dbReference type="PANTHER" id="PTHR12801">
    <property type="entry name" value="RNA EXONUCLEASE REXO1 / RECO3 FAMILY MEMBER-RELATED"/>
    <property type="match status" value="1"/>
</dbReference>
<dbReference type="CDD" id="cd06145">
    <property type="entry name" value="REX1_like"/>
    <property type="match status" value="1"/>
</dbReference>
<feature type="compositionally biased region" description="Low complexity" evidence="7">
    <location>
        <begin position="352"/>
        <end position="372"/>
    </location>
</feature>
<evidence type="ECO:0000313" key="9">
    <source>
        <dbReference type="EMBL" id="KAJ3566419.1"/>
    </source>
</evidence>
<gene>
    <name evidence="9" type="ORF">NP233_g7017</name>
</gene>
<reference evidence="9" key="1">
    <citation type="submission" date="2022-07" db="EMBL/GenBank/DDBJ databases">
        <title>Genome Sequence of Leucocoprinus birnbaumii.</title>
        <authorList>
            <person name="Buettner E."/>
        </authorList>
    </citation>
    <scope>NUCLEOTIDE SEQUENCE</scope>
    <source>
        <strain evidence="9">VT141</strain>
    </source>
</reference>
<keyword evidence="4" id="KW-0378">Hydrolase</keyword>
<evidence type="ECO:0000256" key="1">
    <source>
        <dbReference type="ARBA" id="ARBA00004123"/>
    </source>
</evidence>
<dbReference type="InterPro" id="IPR034922">
    <property type="entry name" value="REX1-like_exo"/>
</dbReference>
<evidence type="ECO:0000256" key="4">
    <source>
        <dbReference type="ARBA" id="ARBA00022801"/>
    </source>
</evidence>
<dbReference type="InterPro" id="IPR047021">
    <property type="entry name" value="REXO1/3/4-like"/>
</dbReference>
<dbReference type="SUPFAM" id="SSF53098">
    <property type="entry name" value="Ribonuclease H-like"/>
    <property type="match status" value="1"/>
</dbReference>
<evidence type="ECO:0000256" key="2">
    <source>
        <dbReference type="ARBA" id="ARBA00006357"/>
    </source>
</evidence>
<dbReference type="SMART" id="SM00479">
    <property type="entry name" value="EXOIII"/>
    <property type="match status" value="1"/>
</dbReference>
<keyword evidence="10" id="KW-1185">Reference proteome</keyword>
<comment type="similarity">
    <text evidence="2">Belongs to the REXO1/REXO3 family.</text>
</comment>
<dbReference type="Proteomes" id="UP001213000">
    <property type="component" value="Unassembled WGS sequence"/>
</dbReference>
<accession>A0AAD5VVI1</accession>
<dbReference type="GO" id="GO:0004527">
    <property type="term" value="F:exonuclease activity"/>
    <property type="evidence" value="ECO:0007669"/>
    <property type="project" value="UniProtKB-KW"/>
</dbReference>